<name>A0ABX0MWC7_9BURK</name>
<protein>
    <submittedName>
        <fullName evidence="2">DUF3592 domain-containing protein</fullName>
    </submittedName>
</protein>
<dbReference type="Proteomes" id="UP000610594">
    <property type="component" value="Unassembled WGS sequence"/>
</dbReference>
<feature type="transmembrane region" description="Helical" evidence="1">
    <location>
        <begin position="119"/>
        <end position="143"/>
    </location>
</feature>
<keyword evidence="1" id="KW-0472">Membrane</keyword>
<dbReference type="EMBL" id="WHJF01000047">
    <property type="protein sequence ID" value="NHZ64175.1"/>
    <property type="molecule type" value="Genomic_DNA"/>
</dbReference>
<keyword evidence="3" id="KW-1185">Reference proteome</keyword>
<proteinExistence type="predicted"/>
<evidence type="ECO:0000313" key="3">
    <source>
        <dbReference type="Proteomes" id="UP000610594"/>
    </source>
</evidence>
<evidence type="ECO:0000313" key="2">
    <source>
        <dbReference type="EMBL" id="NHZ64175.1"/>
    </source>
</evidence>
<dbReference type="RefSeq" id="WP_167238226.1">
    <property type="nucleotide sequence ID" value="NZ_WHJF01000047.1"/>
</dbReference>
<reference evidence="2 3" key="1">
    <citation type="submission" date="2019-10" db="EMBL/GenBank/DDBJ databases">
        <title>Taxonomy of Antarctic Massilia spp.: description of Massilia rubra sp. nov., Massilia aquatica sp. nov., Massilia mucilaginosa sp. nov., Massilia frigida sp. nov. isolated from streams, lakes and regoliths.</title>
        <authorList>
            <person name="Holochova P."/>
            <person name="Sedlacek I."/>
            <person name="Kralova S."/>
            <person name="Maslanova I."/>
            <person name="Busse H.-J."/>
            <person name="Stankova E."/>
            <person name="Vrbovska V."/>
            <person name="Kovarovic V."/>
            <person name="Bartak M."/>
            <person name="Svec P."/>
            <person name="Pantucek R."/>
        </authorList>
    </citation>
    <scope>NUCLEOTIDE SEQUENCE [LARGE SCALE GENOMIC DNA]</scope>
    <source>
        <strain evidence="2 3">CCM 8694</strain>
    </source>
</reference>
<accession>A0ABX0MWC7</accession>
<organism evidence="2 3">
    <name type="scientific">Massilia genomosp. 1</name>
    <dbReference type="NCBI Taxonomy" id="2609280"/>
    <lineage>
        <taxon>Bacteria</taxon>
        <taxon>Pseudomonadati</taxon>
        <taxon>Pseudomonadota</taxon>
        <taxon>Betaproteobacteria</taxon>
        <taxon>Burkholderiales</taxon>
        <taxon>Oxalobacteraceae</taxon>
        <taxon>Telluria group</taxon>
        <taxon>Massilia</taxon>
    </lineage>
</organism>
<evidence type="ECO:0000256" key="1">
    <source>
        <dbReference type="SAM" id="Phobius"/>
    </source>
</evidence>
<sequence length="150" mass="16589">MKKPFLTLLVTFVGFFAAFVSMNIKKIDTHSAIAKAPVFVLATPDGITKKTKKLSTSYQVNYTYVVDGATYKIDTDWVKTVEQAEKMASEPVQVAFAAGKPDNGIFKTEYDTHDRSESVWGAILMAAGMGLVAAAGFTLVLLWKFPWLRR</sequence>
<gene>
    <name evidence="2" type="ORF">F1735_18005</name>
</gene>
<keyword evidence="1" id="KW-1133">Transmembrane helix</keyword>
<comment type="caution">
    <text evidence="2">The sequence shown here is derived from an EMBL/GenBank/DDBJ whole genome shotgun (WGS) entry which is preliminary data.</text>
</comment>
<keyword evidence="1" id="KW-0812">Transmembrane</keyword>